<dbReference type="EMBL" id="JABBWE010000113">
    <property type="protein sequence ID" value="KAG1785316.1"/>
    <property type="molecule type" value="Genomic_DNA"/>
</dbReference>
<reference evidence="3" key="1">
    <citation type="journal article" date="2020" name="New Phytol.">
        <title>Comparative genomics reveals dynamic genome evolution in host specialist ectomycorrhizal fungi.</title>
        <authorList>
            <person name="Lofgren L.A."/>
            <person name="Nguyen N.H."/>
            <person name="Vilgalys R."/>
            <person name="Ruytinx J."/>
            <person name="Liao H.L."/>
            <person name="Branco S."/>
            <person name="Kuo A."/>
            <person name="LaButti K."/>
            <person name="Lipzen A."/>
            <person name="Andreopoulos W."/>
            <person name="Pangilinan J."/>
            <person name="Riley R."/>
            <person name="Hundley H."/>
            <person name="Na H."/>
            <person name="Barry K."/>
            <person name="Grigoriev I.V."/>
            <person name="Stajich J.E."/>
            <person name="Kennedy P.G."/>
        </authorList>
    </citation>
    <scope>NUCLEOTIDE SEQUENCE</scope>
    <source>
        <strain evidence="3">S12</strain>
    </source>
</reference>
<feature type="region of interest" description="Disordered" evidence="1">
    <location>
        <begin position="417"/>
        <end position="471"/>
    </location>
</feature>
<dbReference type="OrthoDB" id="3039272at2759"/>
<proteinExistence type="predicted"/>
<dbReference type="Proteomes" id="UP000719766">
    <property type="component" value="Unassembled WGS sequence"/>
</dbReference>
<keyword evidence="2" id="KW-0472">Membrane</keyword>
<comment type="caution">
    <text evidence="3">The sequence shown here is derived from an EMBL/GenBank/DDBJ whole genome shotgun (WGS) entry which is preliminary data.</text>
</comment>
<feature type="compositionally biased region" description="Low complexity" evidence="1">
    <location>
        <begin position="634"/>
        <end position="647"/>
    </location>
</feature>
<keyword evidence="4" id="KW-1185">Reference proteome</keyword>
<organism evidence="3 4">
    <name type="scientific">Suillus plorans</name>
    <dbReference type="NCBI Taxonomy" id="116603"/>
    <lineage>
        <taxon>Eukaryota</taxon>
        <taxon>Fungi</taxon>
        <taxon>Dikarya</taxon>
        <taxon>Basidiomycota</taxon>
        <taxon>Agaricomycotina</taxon>
        <taxon>Agaricomycetes</taxon>
        <taxon>Agaricomycetidae</taxon>
        <taxon>Boletales</taxon>
        <taxon>Suillineae</taxon>
        <taxon>Suillaceae</taxon>
        <taxon>Suillus</taxon>
    </lineage>
</organism>
<evidence type="ECO:0000313" key="4">
    <source>
        <dbReference type="Proteomes" id="UP000719766"/>
    </source>
</evidence>
<feature type="compositionally biased region" description="Low complexity" evidence="1">
    <location>
        <begin position="487"/>
        <end position="504"/>
    </location>
</feature>
<sequence>MVLDPTSCNSVPFLVEPAPPGSTTTNPVLPSISNLFSGTPINAGPLPPIALTSQSSNILSSTGSQPTNDVPESSPFMTPPTSSVMASQANVYPSDAGNGYLQETVTPSPPISIESQPGSSPVSSSLSSSSSITNSGTAGVSTWSSSSTPLWSSLTTSSDNLSSGSSLISTSTLSPSSSTPTMTSDVSSTSTAPGFTSSFTITPIPLPSTSLSSATTTYTSAVVSTSASQSSSLSAGPSSSSDTALASSSSSVFSTITPFPTTLIISTTEVDQYSTWADTPWTSTLILTSVLSGYPVTTWTTTTSGVLSTAAVDTNGNRLSRSPGSIAGLFLGVLGAIAFAVLWLFCARRRQRKLLSRDASAIPPWAPGGPLEAEVDMEERYGGIIAALNEGMGAGRNVRIEGDTSGEVSGELVTARASSPNLPPYSLGEDDDGPHVFPLSPPPSAYSAPPPPSAYVPHTANGSRRRSSPGPDASAWFGGYNVAPAPSAASHYSHSSTHFLTRTETGTRTRTGSEEPLLTRAGSGSSYLDSGNKVRLGSAFGSPEGSMNGHNLSPTSQSSGMLSATASFDVLRSISSQGALRSTSSHGYGRGFGSTSSGADSHQGPALGLAISAAPTSYQNRHVTRWKKGKRDSTGSSTTASASLSGSVNERPAGVRAFLGRLRRGNTPSPKAHSPRELPRDIESEGAAEKINAYGPDIFSAFVSPATPEPGSMSTSPRFVLSNPDPWLSSPYVHADVAEHEDGLQPPSWPWLSVPSTSSPVPADESRLTTADGLLDPRLRDSFEGRSNSSLRDFEDYSRPIGGLINNRLHSTTTFGTIDTHEFDNGTSVQNREDDQQEDACATMTQTPRASWIIDGGADIHAHNERI</sequence>
<dbReference type="AlphaFoldDB" id="A0A9P7AAI1"/>
<feature type="compositionally biased region" description="Polar residues" evidence="1">
    <location>
        <begin position="51"/>
        <end position="91"/>
    </location>
</feature>
<feature type="region of interest" description="Disordered" evidence="1">
    <location>
        <begin position="487"/>
        <end position="558"/>
    </location>
</feature>
<feature type="compositionally biased region" description="Low complexity" evidence="1">
    <location>
        <begin position="112"/>
        <end position="131"/>
    </location>
</feature>
<feature type="transmembrane region" description="Helical" evidence="2">
    <location>
        <begin position="326"/>
        <end position="347"/>
    </location>
</feature>
<protein>
    <submittedName>
        <fullName evidence="3">Uncharacterized protein</fullName>
    </submittedName>
</protein>
<keyword evidence="2" id="KW-1133">Transmembrane helix</keyword>
<feature type="compositionally biased region" description="Polar residues" evidence="1">
    <location>
        <begin position="548"/>
        <end position="558"/>
    </location>
</feature>
<accession>A0A9P7AAI1</accession>
<feature type="region of interest" description="Disordered" evidence="1">
    <location>
        <begin position="580"/>
        <end position="606"/>
    </location>
</feature>
<feature type="region of interest" description="Disordered" evidence="1">
    <location>
        <begin position="1"/>
        <end position="26"/>
    </location>
</feature>
<feature type="region of interest" description="Disordered" evidence="1">
    <location>
        <begin position="154"/>
        <end position="192"/>
    </location>
</feature>
<evidence type="ECO:0000256" key="1">
    <source>
        <dbReference type="SAM" id="MobiDB-lite"/>
    </source>
</evidence>
<gene>
    <name evidence="3" type="ORF">HD556DRAFT_140925</name>
</gene>
<dbReference type="RefSeq" id="XP_041152799.1">
    <property type="nucleotide sequence ID" value="XM_041304114.1"/>
</dbReference>
<evidence type="ECO:0000256" key="2">
    <source>
        <dbReference type="SAM" id="Phobius"/>
    </source>
</evidence>
<evidence type="ECO:0000313" key="3">
    <source>
        <dbReference type="EMBL" id="KAG1785316.1"/>
    </source>
</evidence>
<feature type="region of interest" description="Disordered" evidence="1">
    <location>
        <begin position="619"/>
        <end position="681"/>
    </location>
</feature>
<dbReference type="GeneID" id="64597878"/>
<feature type="compositionally biased region" description="Polar residues" evidence="1">
    <location>
        <begin position="1"/>
        <end position="10"/>
    </location>
</feature>
<feature type="region of interest" description="Disordered" evidence="1">
    <location>
        <begin position="47"/>
        <end position="131"/>
    </location>
</feature>
<feature type="compositionally biased region" description="Pro residues" evidence="1">
    <location>
        <begin position="439"/>
        <end position="454"/>
    </location>
</feature>
<keyword evidence="2" id="KW-0812">Transmembrane</keyword>
<name>A0A9P7AAI1_9AGAM</name>